<dbReference type="OrthoDB" id="1448523at2"/>
<protein>
    <submittedName>
        <fullName evidence="2">Uncharacterized protein</fullName>
    </submittedName>
</protein>
<dbReference type="RefSeq" id="WP_108115567.1">
    <property type="nucleotide sequence ID" value="NZ_QBKT01000006.1"/>
</dbReference>
<dbReference type="EMBL" id="QBKT01000006">
    <property type="protein sequence ID" value="PTX60643.1"/>
    <property type="molecule type" value="Genomic_DNA"/>
</dbReference>
<keyword evidence="1" id="KW-0472">Membrane</keyword>
<feature type="transmembrane region" description="Helical" evidence="1">
    <location>
        <begin position="111"/>
        <end position="131"/>
    </location>
</feature>
<proteinExistence type="predicted"/>
<organism evidence="2 3">
    <name type="scientific">Kordia periserrulae</name>
    <dbReference type="NCBI Taxonomy" id="701523"/>
    <lineage>
        <taxon>Bacteria</taxon>
        <taxon>Pseudomonadati</taxon>
        <taxon>Bacteroidota</taxon>
        <taxon>Flavobacteriia</taxon>
        <taxon>Flavobacteriales</taxon>
        <taxon>Flavobacteriaceae</taxon>
        <taxon>Kordia</taxon>
    </lineage>
</organism>
<evidence type="ECO:0000313" key="3">
    <source>
        <dbReference type="Proteomes" id="UP000244090"/>
    </source>
</evidence>
<sequence length="139" mass="15923">MCQHCSRFATERFFSDEDFAAFEKALGKKLVDGTFVRVVNPNQIAQNAGETTFQCSYCGADWVLSVPENDWQGYFLPENQLAEYEEYEQTNTQNQSTFQTTIKGGQKGCGFCLALFFVVLALIIYIIYSVFDFVFDFIF</sequence>
<reference evidence="2 3" key="1">
    <citation type="submission" date="2018-04" db="EMBL/GenBank/DDBJ databases">
        <title>Genomic Encyclopedia of Archaeal and Bacterial Type Strains, Phase II (KMG-II): from individual species to whole genera.</title>
        <authorList>
            <person name="Goeker M."/>
        </authorList>
    </citation>
    <scope>NUCLEOTIDE SEQUENCE [LARGE SCALE GENOMIC DNA]</scope>
    <source>
        <strain evidence="2 3">DSM 25731</strain>
    </source>
</reference>
<accession>A0A2T6BX57</accession>
<dbReference type="AlphaFoldDB" id="A0A2T6BX57"/>
<name>A0A2T6BX57_9FLAO</name>
<gene>
    <name evidence="2" type="ORF">C8N46_106289</name>
</gene>
<evidence type="ECO:0000313" key="2">
    <source>
        <dbReference type="EMBL" id="PTX60643.1"/>
    </source>
</evidence>
<comment type="caution">
    <text evidence="2">The sequence shown here is derived from an EMBL/GenBank/DDBJ whole genome shotgun (WGS) entry which is preliminary data.</text>
</comment>
<keyword evidence="1" id="KW-1133">Transmembrane helix</keyword>
<evidence type="ECO:0000256" key="1">
    <source>
        <dbReference type="SAM" id="Phobius"/>
    </source>
</evidence>
<dbReference type="Proteomes" id="UP000244090">
    <property type="component" value="Unassembled WGS sequence"/>
</dbReference>
<keyword evidence="3" id="KW-1185">Reference proteome</keyword>
<keyword evidence="1" id="KW-0812">Transmembrane</keyword>